<sequence>MTNTYSQTKQYGTRPCLFGNGAIIIGVKLLSLPEQLVLNMLSKSTWREERWLRLRDDFRQRLEDDLFLWRRSSSKPPASFSSLSSSNPSPKDSTDSMVVTSPLRSLAYSLVAS</sequence>
<name>A0A2P5CSP0_TREOI</name>
<dbReference type="AlphaFoldDB" id="A0A2P5CSP0"/>
<protein>
    <submittedName>
        <fullName evidence="2">Uncharacterized protein</fullName>
    </submittedName>
</protein>
<comment type="caution">
    <text evidence="2">The sequence shown here is derived from an EMBL/GenBank/DDBJ whole genome shotgun (WGS) entry which is preliminary data.</text>
</comment>
<reference evidence="3" key="1">
    <citation type="submission" date="2016-06" db="EMBL/GenBank/DDBJ databases">
        <title>Parallel loss of symbiosis genes in relatives of nitrogen-fixing non-legume Parasponia.</title>
        <authorList>
            <person name="Van Velzen R."/>
            <person name="Holmer R."/>
            <person name="Bu F."/>
            <person name="Rutten L."/>
            <person name="Van Zeijl A."/>
            <person name="Liu W."/>
            <person name="Santuari L."/>
            <person name="Cao Q."/>
            <person name="Sharma T."/>
            <person name="Shen D."/>
            <person name="Roswanjaya Y."/>
            <person name="Wardhani T."/>
            <person name="Kalhor M.S."/>
            <person name="Jansen J."/>
            <person name="Van den Hoogen J."/>
            <person name="Gungor B."/>
            <person name="Hartog M."/>
            <person name="Hontelez J."/>
            <person name="Verver J."/>
            <person name="Yang W.-C."/>
            <person name="Schijlen E."/>
            <person name="Repin R."/>
            <person name="Schilthuizen M."/>
            <person name="Schranz E."/>
            <person name="Heidstra R."/>
            <person name="Miyata K."/>
            <person name="Fedorova E."/>
            <person name="Kohlen W."/>
            <person name="Bisseling T."/>
            <person name="Smit S."/>
            <person name="Geurts R."/>
        </authorList>
    </citation>
    <scope>NUCLEOTIDE SEQUENCE [LARGE SCALE GENOMIC DNA]</scope>
    <source>
        <strain evidence="3">cv. RG33-2</strain>
    </source>
</reference>
<feature type="region of interest" description="Disordered" evidence="1">
    <location>
        <begin position="72"/>
        <end position="98"/>
    </location>
</feature>
<evidence type="ECO:0000313" key="2">
    <source>
        <dbReference type="EMBL" id="PON64064.1"/>
    </source>
</evidence>
<gene>
    <name evidence="2" type="ORF">TorRG33x02_274150</name>
</gene>
<feature type="non-terminal residue" evidence="2">
    <location>
        <position position="113"/>
    </location>
</feature>
<dbReference type="Proteomes" id="UP000237000">
    <property type="component" value="Unassembled WGS sequence"/>
</dbReference>
<dbReference type="EMBL" id="JXTC01000331">
    <property type="protein sequence ID" value="PON64064.1"/>
    <property type="molecule type" value="Genomic_DNA"/>
</dbReference>
<feature type="compositionally biased region" description="Low complexity" evidence="1">
    <location>
        <begin position="74"/>
        <end position="91"/>
    </location>
</feature>
<accession>A0A2P5CSP0</accession>
<dbReference type="InParanoid" id="A0A2P5CSP0"/>
<organism evidence="2 3">
    <name type="scientific">Trema orientale</name>
    <name type="common">Charcoal tree</name>
    <name type="synonym">Celtis orientalis</name>
    <dbReference type="NCBI Taxonomy" id="63057"/>
    <lineage>
        <taxon>Eukaryota</taxon>
        <taxon>Viridiplantae</taxon>
        <taxon>Streptophyta</taxon>
        <taxon>Embryophyta</taxon>
        <taxon>Tracheophyta</taxon>
        <taxon>Spermatophyta</taxon>
        <taxon>Magnoliopsida</taxon>
        <taxon>eudicotyledons</taxon>
        <taxon>Gunneridae</taxon>
        <taxon>Pentapetalae</taxon>
        <taxon>rosids</taxon>
        <taxon>fabids</taxon>
        <taxon>Rosales</taxon>
        <taxon>Cannabaceae</taxon>
        <taxon>Trema</taxon>
    </lineage>
</organism>
<evidence type="ECO:0000313" key="3">
    <source>
        <dbReference type="Proteomes" id="UP000237000"/>
    </source>
</evidence>
<keyword evidence="3" id="KW-1185">Reference proteome</keyword>
<evidence type="ECO:0000256" key="1">
    <source>
        <dbReference type="SAM" id="MobiDB-lite"/>
    </source>
</evidence>
<proteinExistence type="predicted"/>